<dbReference type="Proteomes" id="UP000494363">
    <property type="component" value="Unassembled WGS sequence"/>
</dbReference>
<dbReference type="PANTHER" id="PTHR33627:SF1">
    <property type="entry name" value="TRANSPOSASE"/>
    <property type="match status" value="1"/>
</dbReference>
<dbReference type="InterPro" id="IPR012337">
    <property type="entry name" value="RNaseH-like_sf"/>
</dbReference>
<keyword evidence="2" id="KW-1185">Reference proteome</keyword>
<dbReference type="SUPFAM" id="SSF53098">
    <property type="entry name" value="Ribonuclease H-like"/>
    <property type="match status" value="1"/>
</dbReference>
<gene>
    <name evidence="1" type="ORF">LMG29542_08063</name>
</gene>
<evidence type="ECO:0000313" key="1">
    <source>
        <dbReference type="EMBL" id="CAB3774685.1"/>
    </source>
</evidence>
<name>A0A6J5FBT7_9BURK</name>
<reference evidence="1 2" key="1">
    <citation type="submission" date="2020-04" db="EMBL/GenBank/DDBJ databases">
        <authorList>
            <person name="De Canck E."/>
        </authorList>
    </citation>
    <scope>NUCLEOTIDE SEQUENCE [LARGE SCALE GENOMIC DNA]</scope>
    <source>
        <strain evidence="1 2">LMG 29542</strain>
    </source>
</reference>
<evidence type="ECO:0000313" key="2">
    <source>
        <dbReference type="Proteomes" id="UP000494363"/>
    </source>
</evidence>
<dbReference type="EMBL" id="CADIKH010000151">
    <property type="protein sequence ID" value="CAB3774685.1"/>
    <property type="molecule type" value="Genomic_DNA"/>
</dbReference>
<sequence length="115" mass="13458">MQLPVNPWQSVTLREGSNAALRSRFAAVRVRPAHRDYWPSTVRDEQWLLIEWPDGNPEPLKYFLSTTPGEATIEQLVFVPKMRWRIERDYQDLKQEFGLAHYEGEAGVAFITMPR</sequence>
<dbReference type="AlphaFoldDB" id="A0A6J5FBT7"/>
<proteinExistence type="predicted"/>
<protein>
    <submittedName>
        <fullName evidence="1">IS701 family transposase ISRso17</fullName>
    </submittedName>
</protein>
<dbReference type="PANTHER" id="PTHR33627">
    <property type="entry name" value="TRANSPOSASE"/>
    <property type="match status" value="1"/>
</dbReference>
<organism evidence="1 2">
    <name type="scientific">Paraburkholderia humisilvae</name>
    <dbReference type="NCBI Taxonomy" id="627669"/>
    <lineage>
        <taxon>Bacteria</taxon>
        <taxon>Pseudomonadati</taxon>
        <taxon>Pseudomonadota</taxon>
        <taxon>Betaproteobacteria</taxon>
        <taxon>Burkholderiales</taxon>
        <taxon>Burkholderiaceae</taxon>
        <taxon>Paraburkholderia</taxon>
    </lineage>
</organism>
<dbReference type="InterPro" id="IPR039365">
    <property type="entry name" value="IS701-like"/>
</dbReference>
<accession>A0A6J5FBT7</accession>